<protein>
    <submittedName>
        <fullName evidence="2">Uncharacterized protein</fullName>
    </submittedName>
</protein>
<dbReference type="OrthoDB" id="247089at2759"/>
<dbReference type="RefSeq" id="XP_028887685.1">
    <property type="nucleotide sequence ID" value="XM_029021177.1"/>
</dbReference>
<name>A0A1X0PAK4_9TRYP</name>
<evidence type="ECO:0000256" key="1">
    <source>
        <dbReference type="SAM" id="Coils"/>
    </source>
</evidence>
<evidence type="ECO:0000313" key="3">
    <source>
        <dbReference type="Proteomes" id="UP000192257"/>
    </source>
</evidence>
<dbReference type="AlphaFoldDB" id="A0A1X0PAK4"/>
<keyword evidence="1" id="KW-0175">Coiled coil</keyword>
<comment type="caution">
    <text evidence="2">The sequence shown here is derived from an EMBL/GenBank/DDBJ whole genome shotgun (WGS) entry which is preliminary data.</text>
</comment>
<organism evidence="2 3">
    <name type="scientific">Trypanosoma theileri</name>
    <dbReference type="NCBI Taxonomy" id="67003"/>
    <lineage>
        <taxon>Eukaryota</taxon>
        <taxon>Discoba</taxon>
        <taxon>Euglenozoa</taxon>
        <taxon>Kinetoplastea</taxon>
        <taxon>Metakinetoplastina</taxon>
        <taxon>Trypanosomatida</taxon>
        <taxon>Trypanosomatidae</taxon>
        <taxon>Trypanosoma</taxon>
    </lineage>
</organism>
<proteinExistence type="predicted"/>
<accession>A0A1X0PAK4</accession>
<dbReference type="GeneID" id="39980957"/>
<sequence length="592" mass="65853">MEEEEDESFDLRHSWRTFTVPAVSTSVKTGPHVGINSNSNYKSGMYTLLRPYRVIGTNSDEQSLFFLSLISPNLELLSATAHLFIQLNAQFRQCVVENEEKLTELRRCQEQQLTNLLEAANGGVKDIVVGSDITQRIVLKHQRELDELQRQIYESETLLEMDLRQSLLAFLKTSAPAAMALFAKGGGKGSLHKGIAKPQRITNISHFVSERVPVRTVELPNLLQREMNTFRPKDMSLRPIAVDISPESSLQTCINSLYEVDQGTEEIATVVEEHLLRLSHKINSVLLLIGSQAEAESILSVPSAELLLQPQQKEEQQGDALPKAGEKLQFVSLKYHSCLKVMLTTRFWGANIIFLWTPSKKEDDGSNKIPSVVEDALNLACAWNADMFSVAILKSSISSLRNSQHGFLEQAQDLSVEVLLQLQRGIARLAYEGTATTVLSSSWNISEESNNQQEKQWQEQQRWDDGYAVTSPACAGSTQTTFNTPVAIRVFIPANVLSPEKHPSPSSRESTVVSSVTGATNTTVAAGAAGGEETMRKNERNLHRSESSTIMQENESFSSNIMETRDSGSRLRHAMTFKKLLLYTFGDSVVVH</sequence>
<gene>
    <name evidence="2" type="ORF">TM35_000014960</name>
</gene>
<dbReference type="Proteomes" id="UP000192257">
    <property type="component" value="Unassembled WGS sequence"/>
</dbReference>
<keyword evidence="3" id="KW-1185">Reference proteome</keyword>
<evidence type="ECO:0000313" key="2">
    <source>
        <dbReference type="EMBL" id="ORC93619.1"/>
    </source>
</evidence>
<dbReference type="VEuPathDB" id="TriTrypDB:TM35_000014960"/>
<feature type="coiled-coil region" evidence="1">
    <location>
        <begin position="131"/>
        <end position="158"/>
    </location>
</feature>
<reference evidence="2 3" key="1">
    <citation type="submission" date="2017-03" db="EMBL/GenBank/DDBJ databases">
        <title>An alternative strategy for trypanosome survival in the mammalian bloodstream revealed through genome and transcriptome analysis of the ubiquitous bovine parasite Trypanosoma (Megatrypanum) theileri.</title>
        <authorList>
            <person name="Kelly S."/>
            <person name="Ivens A."/>
            <person name="Mott A."/>
            <person name="O'Neill E."/>
            <person name="Emms D."/>
            <person name="Macleod O."/>
            <person name="Voorheis P."/>
            <person name="Matthews J."/>
            <person name="Matthews K."/>
            <person name="Carrington M."/>
        </authorList>
    </citation>
    <scope>NUCLEOTIDE SEQUENCE [LARGE SCALE GENOMIC DNA]</scope>
    <source>
        <strain evidence="2">Edinburgh</strain>
    </source>
</reference>
<dbReference type="EMBL" id="NBCO01000001">
    <property type="protein sequence ID" value="ORC93619.1"/>
    <property type="molecule type" value="Genomic_DNA"/>
</dbReference>